<organism evidence="3 4">
    <name type="scientific">Xenorhabdus beddingii</name>
    <dbReference type="NCBI Taxonomy" id="40578"/>
    <lineage>
        <taxon>Bacteria</taxon>
        <taxon>Pseudomonadati</taxon>
        <taxon>Pseudomonadota</taxon>
        <taxon>Gammaproteobacteria</taxon>
        <taxon>Enterobacterales</taxon>
        <taxon>Morganellaceae</taxon>
        <taxon>Xenorhabdus</taxon>
    </lineage>
</organism>
<evidence type="ECO:0000256" key="1">
    <source>
        <dbReference type="SAM" id="MobiDB-lite"/>
    </source>
</evidence>
<dbReference type="RefSeq" id="WP_086112380.1">
    <property type="nucleotide sequence ID" value="NZ_CAWNHF010000002.1"/>
</dbReference>
<gene>
    <name evidence="3" type="ORF">Xbed_01597</name>
</gene>
<keyword evidence="2" id="KW-1133">Transmembrane helix</keyword>
<feature type="transmembrane region" description="Helical" evidence="2">
    <location>
        <begin position="197"/>
        <end position="218"/>
    </location>
</feature>
<feature type="compositionally biased region" description="Basic and acidic residues" evidence="1">
    <location>
        <begin position="120"/>
        <end position="131"/>
    </location>
</feature>
<dbReference type="OrthoDB" id="6158985at2"/>
<sequence length="347" mass="38207">MIKPELKPYEPVEPGYAVLRIEDWQGATEGISISIQRNQDRCFLDEQGQWFSNEVWLMLPDLQAVEGAVEARIGPALVDALLAERQVAYRVTAKDDDDQRNMGVLKIADGVLSSLAKGDYAPREKQRELRDTIPPTQVPPTQVPPAQEPVVQPEELPTVETPPLSAPTLPVDEPVNEPINAQMSAPSSGSAKKSNSGMLITAAGLLIVVVTGVLWWYWQPLAKPEPVIVSASETAPCARENMAKNSGLDFVKSCLRSQPSGQQILAVINQAKEAKQCDIAQRLYAYKAQAGDTQIALRYAQEYDPKTATRQGCFVADAQTATYWYEILLNQDPQNKEAKARLAELKK</sequence>
<protein>
    <submittedName>
        <fullName evidence="3">Uncharacterized protein</fullName>
    </submittedName>
</protein>
<name>A0A1Y2SN17_9GAMM</name>
<reference evidence="3 4" key="1">
    <citation type="submission" date="2017-01" db="EMBL/GenBank/DDBJ databases">
        <title>Deconstructing symbiosis and pathogenesis requirements using a combined genomic-metabolomic approach.</title>
        <authorList>
            <person name="Tobias N.J."/>
            <person name="Wolff H."/>
            <person name="Djahanschiri B."/>
            <person name="Ebersberger I."/>
            <person name="Bode H.B."/>
        </authorList>
    </citation>
    <scope>NUCLEOTIDE SEQUENCE [LARGE SCALE GENOMIC DNA]</scope>
    <source>
        <strain evidence="3 4">DSM 4764</strain>
    </source>
</reference>
<keyword evidence="2" id="KW-0812">Transmembrane</keyword>
<proteinExistence type="predicted"/>
<dbReference type="Proteomes" id="UP000194204">
    <property type="component" value="Unassembled WGS sequence"/>
</dbReference>
<evidence type="ECO:0000256" key="2">
    <source>
        <dbReference type="SAM" id="Phobius"/>
    </source>
</evidence>
<feature type="compositionally biased region" description="Pro residues" evidence="1">
    <location>
        <begin position="136"/>
        <end position="147"/>
    </location>
</feature>
<dbReference type="EMBL" id="MUBK01000010">
    <property type="protein sequence ID" value="OTA20371.1"/>
    <property type="molecule type" value="Genomic_DNA"/>
</dbReference>
<dbReference type="STRING" id="40578.Xbed_01597"/>
<evidence type="ECO:0000313" key="4">
    <source>
        <dbReference type="Proteomes" id="UP000194204"/>
    </source>
</evidence>
<comment type="caution">
    <text evidence="3">The sequence shown here is derived from an EMBL/GenBank/DDBJ whole genome shotgun (WGS) entry which is preliminary data.</text>
</comment>
<feature type="compositionally biased region" description="Low complexity" evidence="1">
    <location>
        <begin position="148"/>
        <end position="163"/>
    </location>
</feature>
<evidence type="ECO:0000313" key="3">
    <source>
        <dbReference type="EMBL" id="OTA20371.1"/>
    </source>
</evidence>
<accession>A0A1Y2SN17</accession>
<dbReference type="AlphaFoldDB" id="A0A1Y2SN17"/>
<feature type="region of interest" description="Disordered" evidence="1">
    <location>
        <begin position="119"/>
        <end position="169"/>
    </location>
</feature>
<keyword evidence="2" id="KW-0472">Membrane</keyword>
<keyword evidence="4" id="KW-1185">Reference proteome</keyword>